<gene>
    <name evidence="1 2" type="ordered locus">At3g13075</name>
</gene>
<keyword evidence="3" id="KW-1185">Reference proteome</keyword>
<dbReference type="TAIR" id="AT3G13075"/>
<accession>A0A1I9LPQ3</accession>
<dbReference type="KEGG" id="ath:AT3G13075"/>
<organism evidence="2 3">
    <name type="scientific">Arabidopsis thaliana</name>
    <name type="common">Mouse-ear cress</name>
    <dbReference type="NCBI Taxonomy" id="3702"/>
    <lineage>
        <taxon>Eukaryota</taxon>
        <taxon>Viridiplantae</taxon>
        <taxon>Streptophyta</taxon>
        <taxon>Embryophyta</taxon>
        <taxon>Tracheophyta</taxon>
        <taxon>Spermatophyta</taxon>
        <taxon>Magnoliopsida</taxon>
        <taxon>eudicotyledons</taxon>
        <taxon>Gunneridae</taxon>
        <taxon>Pentapetalae</taxon>
        <taxon>rosids</taxon>
        <taxon>malvids</taxon>
        <taxon>Brassicales</taxon>
        <taxon>Brassicaceae</taxon>
        <taxon>Camelineae</taxon>
        <taxon>Arabidopsis</taxon>
    </lineage>
</organism>
<dbReference type="OrthoDB" id="1083964at2759"/>
<dbReference type="Araport" id="AT3G13075"/>
<dbReference type="RefSeq" id="NP_001326580.1">
    <property type="nucleotide sequence ID" value="NM_001338030.1"/>
</dbReference>
<name>A0A1I9LPQ3_ARATH</name>
<dbReference type="EMBL" id="CP002686">
    <property type="protein sequence ID" value="ANM64561.1"/>
    <property type="molecule type" value="Genomic_DNA"/>
</dbReference>
<reference evidence="2 3" key="1">
    <citation type="journal article" date="2000" name="Nature">
        <title>Sequence and analysis of chromosome 3 of the plant Arabidopsis thaliana.</title>
        <authorList>
            <consortium name="European Union Chromosome 3 Arabidopsis Sequencing Consortium"/>
            <consortium name="Institute for Genomic Research"/>
            <consortium name="Kazusa DNA Research Institute"/>
            <person name="Salanoubat M."/>
            <person name="Lemcke K."/>
            <person name="Rieger M."/>
            <person name="Ansorge W."/>
            <person name="Unseld M."/>
            <person name="Fartmann B."/>
            <person name="Valle G."/>
            <person name="Blocker H."/>
            <person name="Perez-Alonso M."/>
            <person name="Obermaier B."/>
            <person name="Delseny M."/>
            <person name="Boutry M."/>
            <person name="Grivell L.A."/>
            <person name="Mache R."/>
            <person name="Puigdomenech P."/>
            <person name="De Simone V."/>
            <person name="Choisne N."/>
            <person name="Artiguenave F."/>
            <person name="Robert C."/>
            <person name="Brottier P."/>
            <person name="Wincker P."/>
            <person name="Cattolico L."/>
            <person name="Weissenbach J."/>
            <person name="Saurin W."/>
            <person name="Quetier F."/>
            <person name="Schafer M."/>
            <person name="Muller-Auer S."/>
            <person name="Gabel C."/>
            <person name="Fuchs M."/>
            <person name="Benes V."/>
            <person name="Wurmbach E."/>
            <person name="Drzonek H."/>
            <person name="Erfle H."/>
            <person name="Jordan N."/>
            <person name="Bangert S."/>
            <person name="Wiedelmann R."/>
            <person name="Kranz H."/>
            <person name="Voss H."/>
            <person name="Holland R."/>
            <person name="Brandt P."/>
            <person name="Nyakatura G."/>
            <person name="Vezzi A."/>
            <person name="D'Angelo M."/>
            <person name="Pallavicini A."/>
            <person name="Toppo S."/>
            <person name="Simionati B."/>
            <person name="Conrad A."/>
            <person name="Hornischer K."/>
            <person name="Kauer G."/>
            <person name="Lohnert T.H."/>
            <person name="Nordsiek G."/>
            <person name="Reichelt J."/>
            <person name="Scharfe M."/>
            <person name="Schon O."/>
            <person name="Bargues M."/>
            <person name="Terol J."/>
            <person name="Climent J."/>
            <person name="Navarro P."/>
            <person name="Collado C."/>
            <person name="Perez-Perez A."/>
            <person name="Ottenwalder B."/>
            <person name="Duchemin D."/>
            <person name="Cooke R."/>
            <person name="Laudie M."/>
            <person name="Berger-Llauro C."/>
            <person name="Purnelle B."/>
            <person name="Masuy D."/>
            <person name="de Haan M."/>
            <person name="Maarse A.C."/>
            <person name="Alcaraz J.P."/>
            <person name="Cottet A."/>
            <person name="Casacuberta E."/>
            <person name="Monfort A."/>
            <person name="Argiriou A."/>
            <person name="flores M."/>
            <person name="Liguori R."/>
            <person name="Vitale D."/>
            <person name="Mannhaupt G."/>
            <person name="Haase D."/>
            <person name="Schoof H."/>
            <person name="Rudd S."/>
            <person name="Zaccaria P."/>
            <person name="Mewes H.W."/>
            <person name="Mayer K.F."/>
            <person name="Kaul S."/>
            <person name="Town C.D."/>
            <person name="Koo H.L."/>
            <person name="Tallon L.J."/>
            <person name="Jenkins J."/>
            <person name="Rooney T."/>
            <person name="Rizzo M."/>
            <person name="Walts A."/>
            <person name="Utterback T."/>
            <person name="Fujii C.Y."/>
            <person name="Shea T.P."/>
            <person name="Creasy T.H."/>
            <person name="Haas B."/>
            <person name="Maiti R."/>
            <person name="Wu D."/>
            <person name="Peterson J."/>
            <person name="Van Aken S."/>
            <person name="Pai G."/>
            <person name="Militscher J."/>
            <person name="Sellers P."/>
            <person name="Gill J.E."/>
            <person name="Feldblyum T.V."/>
            <person name="Preuss D."/>
            <person name="Lin X."/>
            <person name="Nierman W.C."/>
            <person name="Salzberg S.L."/>
            <person name="White O."/>
            <person name="Venter J.C."/>
            <person name="Fraser C.M."/>
            <person name="Kaneko T."/>
            <person name="Nakamura Y."/>
            <person name="Sato S."/>
            <person name="Kato T."/>
            <person name="Asamizu E."/>
            <person name="Sasamoto S."/>
            <person name="Kimura T."/>
            <person name="Idesawa K."/>
            <person name="Kawashima K."/>
            <person name="Kishida Y."/>
            <person name="Kiyokawa C."/>
            <person name="Kohara M."/>
            <person name="Matsumoto M."/>
            <person name="Matsuno A."/>
            <person name="Muraki A."/>
            <person name="Nakayama S."/>
            <person name="Nakazaki N."/>
            <person name="Shinpo S."/>
            <person name="Takeuchi C."/>
            <person name="Wada T."/>
            <person name="Watanabe A."/>
            <person name="Yamada M."/>
            <person name="Yasuda M."/>
            <person name="Tabata S."/>
        </authorList>
    </citation>
    <scope>NUCLEOTIDE SEQUENCE [LARGE SCALE GENOMIC DNA]</scope>
    <source>
        <strain evidence="3">cv. Columbia</strain>
    </source>
</reference>
<protein>
    <submittedName>
        <fullName evidence="2">Uncharacterized protein</fullName>
    </submittedName>
</protein>
<dbReference type="GeneID" id="28719267"/>
<sequence length="93" mass="10837">MKKDKTAPPYSVNVSVNAQKRLKLVDQKDSYLFSESKMVILRMRTKVHSWQWGNPSGSEKPKMVKLRRKKAQPFLRQNCFSQTKVAREQVAGR</sequence>
<dbReference type="AlphaFoldDB" id="A0A1I9LPQ3"/>
<evidence type="ECO:0000313" key="3">
    <source>
        <dbReference type="Proteomes" id="UP000006548"/>
    </source>
</evidence>
<evidence type="ECO:0000313" key="1">
    <source>
        <dbReference type="Araport" id="AT3G13075"/>
    </source>
</evidence>
<dbReference type="InParanoid" id="A0A1I9LPQ3"/>
<dbReference type="Proteomes" id="UP000006548">
    <property type="component" value="Chromosome 3"/>
</dbReference>
<evidence type="ECO:0000313" key="2">
    <source>
        <dbReference type="EMBL" id="ANM64561.1"/>
    </source>
</evidence>
<reference evidence="3" key="2">
    <citation type="journal article" date="2017" name="Plant J.">
        <title>Araport11: a complete reannotation of the Arabidopsis thaliana reference genome.</title>
        <authorList>
            <person name="Cheng C.Y."/>
            <person name="Krishnakumar V."/>
            <person name="Chan A.P."/>
            <person name="Thibaud-Nissen F."/>
            <person name="Schobel S."/>
            <person name="Town C.D."/>
        </authorList>
    </citation>
    <scope>GENOME REANNOTATION</scope>
    <source>
        <strain evidence="3">cv. Columbia</strain>
    </source>
</reference>
<proteinExistence type="predicted"/>